<dbReference type="EMBL" id="FN555004">
    <property type="protein sequence ID" value="CBG40155.1"/>
    <property type="molecule type" value="Genomic_DNA"/>
</dbReference>
<dbReference type="KEGG" id="hms:HMU08980"/>
<accession>D3UI32</accession>
<feature type="compositionally biased region" description="Polar residues" evidence="1">
    <location>
        <begin position="81"/>
        <end position="94"/>
    </location>
</feature>
<keyword evidence="4" id="KW-1185">Reference proteome</keyword>
<evidence type="ECO:0000313" key="3">
    <source>
        <dbReference type="EMBL" id="CBG40155.1"/>
    </source>
</evidence>
<feature type="region of interest" description="Disordered" evidence="1">
    <location>
        <begin position="67"/>
        <end position="99"/>
    </location>
</feature>
<evidence type="ECO:0000256" key="1">
    <source>
        <dbReference type="SAM" id="MobiDB-lite"/>
    </source>
</evidence>
<feature type="region of interest" description="Disordered" evidence="1">
    <location>
        <begin position="158"/>
        <end position="238"/>
    </location>
</feature>
<sequence length="238" mass="26864">MKFLTLFFLAFGALFANWQMFADGTETYLYNTNTGEVYVKVKKGGKNYEDVFVKMPMGVRNLEFHDLGQKAPNSQPPKAPSTPNALNPQNADGKSSQDLRMESIKKAQEMMQKTLDGMKDEFSQTQDFPKDSIKRAEEMMQKSLDRKKSQDAIIQNAQKAPNAPKNPNTPAIKNPKAPPTPDIMSTPQNDPYKAMQAQKSQEMHKTKSAKRIQEEELHTEGLKKAQEMQERPMDSGGM</sequence>
<feature type="chain" id="PRO_5003051794" evidence="2">
    <location>
        <begin position="23"/>
        <end position="238"/>
    </location>
</feature>
<gene>
    <name evidence="3" type="ordered locus">HMU08980</name>
</gene>
<dbReference type="AlphaFoldDB" id="D3UI32"/>
<organism evidence="3 4">
    <name type="scientific">Helicobacter mustelae (strain ATCC 43772 / CCUG 25715 / CIP 103759 / LMG 18044 / NCTC 12198 / R85-136P)</name>
    <name type="common">Campylobacter mustelae</name>
    <dbReference type="NCBI Taxonomy" id="679897"/>
    <lineage>
        <taxon>Bacteria</taxon>
        <taxon>Pseudomonadati</taxon>
        <taxon>Campylobacterota</taxon>
        <taxon>Epsilonproteobacteria</taxon>
        <taxon>Campylobacterales</taxon>
        <taxon>Helicobacteraceae</taxon>
        <taxon>Helicobacter</taxon>
    </lineage>
</organism>
<dbReference type="HOGENOM" id="CLU_1164610_0_0_7"/>
<feature type="compositionally biased region" description="Basic and acidic residues" evidence="1">
    <location>
        <begin position="201"/>
        <end position="238"/>
    </location>
</feature>
<feature type="signal peptide" evidence="2">
    <location>
        <begin position="1"/>
        <end position="22"/>
    </location>
</feature>
<name>D3UI32_HELM1</name>
<proteinExistence type="predicted"/>
<evidence type="ECO:0000313" key="4">
    <source>
        <dbReference type="Proteomes" id="UP000001522"/>
    </source>
</evidence>
<protein>
    <submittedName>
        <fullName evidence="3">Putative periplasmic protein</fullName>
    </submittedName>
</protein>
<keyword evidence="2" id="KW-0732">Signal</keyword>
<dbReference type="STRING" id="679897.HMU08980"/>
<dbReference type="RefSeq" id="WP_013023228.1">
    <property type="nucleotide sequence ID" value="NC_013949.1"/>
</dbReference>
<feature type="compositionally biased region" description="Low complexity" evidence="1">
    <location>
        <begin position="159"/>
        <end position="175"/>
    </location>
</feature>
<dbReference type="Proteomes" id="UP000001522">
    <property type="component" value="Chromosome"/>
</dbReference>
<evidence type="ECO:0000256" key="2">
    <source>
        <dbReference type="SAM" id="SignalP"/>
    </source>
</evidence>
<reference evidence="3 4" key="1">
    <citation type="journal article" date="2010" name="BMC Genomics">
        <title>Comparative genomics and proteomics of Helicobacter mustelae, an ulcerogenic and carcinogenic gastric pathogen.</title>
        <authorList>
            <person name="O'Toole P.W."/>
            <person name="Snelling W.J."/>
            <person name="Canchaya C."/>
            <person name="Forde B.M."/>
            <person name="Hardie K.R."/>
            <person name="Josenhans C."/>
            <person name="Graham R.L.J."/>
            <person name="McMullan G."/>
            <person name="Parkhill J."/>
            <person name="Belda E."/>
            <person name="Bentley S.D."/>
        </authorList>
    </citation>
    <scope>NUCLEOTIDE SEQUENCE [LARGE SCALE GENOMIC DNA]</scope>
    <source>
        <strain evidence="4">ATCC 43772 / LMG 18044 / NCTC 12198 / 12198</strain>
    </source>
</reference>